<sequence>GESTRSVGDKTEVEFGISSSGRWTVRKNNSILGGFAEDLCVGARCKLGFMLTVD</sequence>
<dbReference type="Proteomes" id="UP000265520">
    <property type="component" value="Unassembled WGS sequence"/>
</dbReference>
<comment type="caution">
    <text evidence="1">The sequence shown here is derived from an EMBL/GenBank/DDBJ whole genome shotgun (WGS) entry which is preliminary data.</text>
</comment>
<dbReference type="AlphaFoldDB" id="A0A392WBA9"/>
<organism evidence="1 2">
    <name type="scientific">Trifolium medium</name>
    <dbReference type="NCBI Taxonomy" id="97028"/>
    <lineage>
        <taxon>Eukaryota</taxon>
        <taxon>Viridiplantae</taxon>
        <taxon>Streptophyta</taxon>
        <taxon>Embryophyta</taxon>
        <taxon>Tracheophyta</taxon>
        <taxon>Spermatophyta</taxon>
        <taxon>Magnoliopsida</taxon>
        <taxon>eudicotyledons</taxon>
        <taxon>Gunneridae</taxon>
        <taxon>Pentapetalae</taxon>
        <taxon>rosids</taxon>
        <taxon>fabids</taxon>
        <taxon>Fabales</taxon>
        <taxon>Fabaceae</taxon>
        <taxon>Papilionoideae</taxon>
        <taxon>50 kb inversion clade</taxon>
        <taxon>NPAAA clade</taxon>
        <taxon>Hologalegina</taxon>
        <taxon>IRL clade</taxon>
        <taxon>Trifolieae</taxon>
        <taxon>Trifolium</taxon>
    </lineage>
</organism>
<evidence type="ECO:0000313" key="2">
    <source>
        <dbReference type="Proteomes" id="UP000265520"/>
    </source>
</evidence>
<name>A0A392WBA9_9FABA</name>
<proteinExistence type="predicted"/>
<dbReference type="EMBL" id="LXQA011446175">
    <property type="protein sequence ID" value="MCI97516.1"/>
    <property type="molecule type" value="Genomic_DNA"/>
</dbReference>
<evidence type="ECO:0000313" key="1">
    <source>
        <dbReference type="EMBL" id="MCI97516.1"/>
    </source>
</evidence>
<accession>A0A392WBA9</accession>
<protein>
    <submittedName>
        <fullName evidence="1">Uncharacterized protein</fullName>
    </submittedName>
</protein>
<reference evidence="1 2" key="1">
    <citation type="journal article" date="2018" name="Front. Plant Sci.">
        <title>Red Clover (Trifolium pratense) and Zigzag Clover (T. medium) - A Picture of Genomic Similarities and Differences.</title>
        <authorList>
            <person name="Dluhosova J."/>
            <person name="Istvanek J."/>
            <person name="Nedelnik J."/>
            <person name="Repkova J."/>
        </authorList>
    </citation>
    <scope>NUCLEOTIDE SEQUENCE [LARGE SCALE GENOMIC DNA]</scope>
    <source>
        <strain evidence="2">cv. 10/8</strain>
        <tissue evidence="1">Leaf</tissue>
    </source>
</reference>
<keyword evidence="2" id="KW-1185">Reference proteome</keyword>
<feature type="non-terminal residue" evidence="1">
    <location>
        <position position="1"/>
    </location>
</feature>